<proteinExistence type="predicted"/>
<dbReference type="PANTHER" id="PTHR48079">
    <property type="entry name" value="PROTEIN YEEZ"/>
    <property type="match status" value="1"/>
</dbReference>
<evidence type="ECO:0000259" key="1">
    <source>
        <dbReference type="Pfam" id="PF01370"/>
    </source>
</evidence>
<dbReference type="SUPFAM" id="SSF51735">
    <property type="entry name" value="NAD(P)-binding Rossmann-fold domains"/>
    <property type="match status" value="1"/>
</dbReference>
<dbReference type="PANTHER" id="PTHR48079:SF6">
    <property type="entry name" value="NAD(P)-BINDING DOMAIN-CONTAINING PROTEIN-RELATED"/>
    <property type="match status" value="1"/>
</dbReference>
<comment type="caution">
    <text evidence="2">The sequence shown here is derived from an EMBL/GenBank/DDBJ whole genome shotgun (WGS) entry which is preliminary data.</text>
</comment>
<dbReference type="InterPro" id="IPR051783">
    <property type="entry name" value="NAD(P)-dependent_oxidoreduct"/>
</dbReference>
<dbReference type="Gene3D" id="3.40.50.720">
    <property type="entry name" value="NAD(P)-binding Rossmann-like Domain"/>
    <property type="match status" value="1"/>
</dbReference>
<feature type="domain" description="NAD-dependent epimerase/dehydratase" evidence="1">
    <location>
        <begin position="53"/>
        <end position="286"/>
    </location>
</feature>
<accession>A0ABQ5SRE9</accession>
<evidence type="ECO:0000313" key="3">
    <source>
        <dbReference type="Proteomes" id="UP001142292"/>
    </source>
</evidence>
<reference evidence="2" key="1">
    <citation type="journal article" date="2014" name="Int. J. Syst. Evol. Microbiol.">
        <title>Complete genome of a new Firmicutes species belonging to the dominant human colonic microbiota ('Ruminococcus bicirculans') reveals two chromosomes and a selective capacity to utilize plant glucans.</title>
        <authorList>
            <consortium name="NISC Comparative Sequencing Program"/>
            <person name="Wegmann U."/>
            <person name="Louis P."/>
            <person name="Goesmann A."/>
            <person name="Henrissat B."/>
            <person name="Duncan S.H."/>
            <person name="Flint H.J."/>
        </authorList>
    </citation>
    <scope>NUCLEOTIDE SEQUENCE</scope>
    <source>
        <strain evidence="2">VKM Ac-1246</strain>
    </source>
</reference>
<gene>
    <name evidence="2" type="ORF">GCM10017579_07630</name>
</gene>
<dbReference type="InterPro" id="IPR001509">
    <property type="entry name" value="Epimerase_deHydtase"/>
</dbReference>
<dbReference type="EMBL" id="BSEL01000002">
    <property type="protein sequence ID" value="GLJ66727.1"/>
    <property type="molecule type" value="Genomic_DNA"/>
</dbReference>
<keyword evidence="3" id="KW-1185">Reference proteome</keyword>
<protein>
    <submittedName>
        <fullName evidence="2">NAD-dependent epimerase</fullName>
    </submittedName>
</protein>
<dbReference type="Pfam" id="PF01370">
    <property type="entry name" value="Epimerase"/>
    <property type="match status" value="1"/>
</dbReference>
<sequence length="383" mass="40994">MVRVYVVGTRFRHFKPGCLRRLPVVLKPVSVGTGQTTQKRPVSTAEGVENMKVVVLGASGNLGSATIRALTEDGANEVVAVARRSPDGPQPSPDASVEWRQADVSNANLEPVLEGADAVVHLAWKFQPTHRPEETWATNAVGTRRVLDAVAHAGVGAFVCVSSVAAYSPVLHDDPVDETWETDGASPAAYCREKAYVERALDTFACNHPEVRLVRVRPAFVFQRSSASEQRRIFGGALARPALLDRNRIPVVPVPAGLRFQAVHAGDVGRALATAATTEVSGAFNLAGTGVIRRDEIAELMGARTVETPARLMRRGLDAAWHARLAPVPGSLLEAVMQLPLMSTARAETELDWRPRHTATDALDAILSGIPQKAGSGLPPLHP</sequence>
<dbReference type="Proteomes" id="UP001142292">
    <property type="component" value="Unassembled WGS sequence"/>
</dbReference>
<organism evidence="2 3">
    <name type="scientific">Nocardioides luteus</name>
    <dbReference type="NCBI Taxonomy" id="1844"/>
    <lineage>
        <taxon>Bacteria</taxon>
        <taxon>Bacillati</taxon>
        <taxon>Actinomycetota</taxon>
        <taxon>Actinomycetes</taxon>
        <taxon>Propionibacteriales</taxon>
        <taxon>Nocardioidaceae</taxon>
        <taxon>Nocardioides</taxon>
    </lineage>
</organism>
<evidence type="ECO:0000313" key="2">
    <source>
        <dbReference type="EMBL" id="GLJ66727.1"/>
    </source>
</evidence>
<name>A0ABQ5SRE9_9ACTN</name>
<reference evidence="2" key="2">
    <citation type="submission" date="2023-01" db="EMBL/GenBank/DDBJ databases">
        <authorList>
            <person name="Sun Q."/>
            <person name="Evtushenko L."/>
        </authorList>
    </citation>
    <scope>NUCLEOTIDE SEQUENCE</scope>
    <source>
        <strain evidence="2">VKM Ac-1246</strain>
    </source>
</reference>
<dbReference type="InterPro" id="IPR036291">
    <property type="entry name" value="NAD(P)-bd_dom_sf"/>
</dbReference>